<keyword evidence="1" id="KW-0812">Transmembrane</keyword>
<keyword evidence="1" id="KW-0472">Membrane</keyword>
<evidence type="ECO:0000313" key="2">
    <source>
        <dbReference type="EMBL" id="GAC13676.1"/>
    </source>
</evidence>
<keyword evidence="3" id="KW-1185">Reference proteome</keyword>
<reference evidence="2 3" key="1">
    <citation type="journal article" date="2017" name="Antonie Van Leeuwenhoek">
        <title>Rhizobium rhizosphaerae sp. nov., a novel species isolated from rice rhizosphere.</title>
        <authorList>
            <person name="Zhao J.J."/>
            <person name="Zhang J."/>
            <person name="Zhang R.J."/>
            <person name="Zhang C.W."/>
            <person name="Yin H.Q."/>
            <person name="Zhang X.X."/>
        </authorList>
    </citation>
    <scope>NUCLEOTIDE SEQUENCE [LARGE SCALE GENOMIC DNA]</scope>
    <source>
        <strain evidence="2 3">E3</strain>
    </source>
</reference>
<name>K6XPR4_9ALTE</name>
<protein>
    <submittedName>
        <fullName evidence="2">Uncharacterized protein</fullName>
    </submittedName>
</protein>
<sequence>MNINATLFAELILVFAASVGIICFFLAKQKGQNPFLSAVIGFTGTFLPIIAFIYLIVLLNKPNLSPQQYSN</sequence>
<feature type="transmembrane region" description="Helical" evidence="1">
    <location>
        <begin position="34"/>
        <end position="57"/>
    </location>
</feature>
<proteinExistence type="predicted"/>
<gene>
    <name evidence="2" type="ORF">GLIP_1034</name>
</gene>
<dbReference type="AlphaFoldDB" id="K6XPR4"/>
<dbReference type="EMBL" id="BAEN01000022">
    <property type="protein sequence ID" value="GAC13676.1"/>
    <property type="molecule type" value="Genomic_DNA"/>
</dbReference>
<comment type="caution">
    <text evidence="2">The sequence shown here is derived from an EMBL/GenBank/DDBJ whole genome shotgun (WGS) entry which is preliminary data.</text>
</comment>
<organism evidence="2 3">
    <name type="scientific">Aliiglaciecola lipolytica E3</name>
    <dbReference type="NCBI Taxonomy" id="1127673"/>
    <lineage>
        <taxon>Bacteria</taxon>
        <taxon>Pseudomonadati</taxon>
        <taxon>Pseudomonadota</taxon>
        <taxon>Gammaproteobacteria</taxon>
        <taxon>Alteromonadales</taxon>
        <taxon>Alteromonadaceae</taxon>
        <taxon>Aliiglaciecola</taxon>
    </lineage>
</organism>
<evidence type="ECO:0000256" key="1">
    <source>
        <dbReference type="SAM" id="Phobius"/>
    </source>
</evidence>
<keyword evidence="1" id="KW-1133">Transmembrane helix</keyword>
<dbReference type="Proteomes" id="UP000006334">
    <property type="component" value="Unassembled WGS sequence"/>
</dbReference>
<accession>K6XPR4</accession>
<feature type="transmembrane region" description="Helical" evidence="1">
    <location>
        <begin position="6"/>
        <end position="27"/>
    </location>
</feature>
<evidence type="ECO:0000313" key="3">
    <source>
        <dbReference type="Proteomes" id="UP000006334"/>
    </source>
</evidence>